<dbReference type="Proteomes" id="UP000039046">
    <property type="component" value="Unassembled WGS sequence"/>
</dbReference>
<dbReference type="PANTHER" id="PTHR10589:SF29">
    <property type="entry name" value="UBIQUITIN CARBOXYL-TERMINAL HYDROLASE"/>
    <property type="match status" value="1"/>
</dbReference>
<dbReference type="Gene3D" id="3.40.532.10">
    <property type="entry name" value="Peptidase C12, ubiquitin carboxyl-terminal hydrolase"/>
    <property type="match status" value="1"/>
</dbReference>
<dbReference type="Pfam" id="PF01088">
    <property type="entry name" value="Peptidase_C12"/>
    <property type="match status" value="1"/>
</dbReference>
<accession>A0A0A1TM32</accession>
<dbReference type="GO" id="GO:0016579">
    <property type="term" value="P:protein deubiquitination"/>
    <property type="evidence" value="ECO:0007669"/>
    <property type="project" value="TreeGrafter"/>
</dbReference>
<sequence length="450" mass="51215">MTNWKKLSLNLKNPDAGMATPRRNPKRKANSDTNYTADIDQDRLLEESLKPLTEEERASWPGWIELESEPSFFNIMLQDLGIKDVKTHELFSLDDESLALLPQPIYGLIFLFQYSASDDVVREKEESKDVWFANQTSVNACATVALLNIIMNHKTLNIGPQLDAFYKETLPIEPPLRGYKLSEYSFIRAIHNKFARRMDHLLSDASLQEESTKRKAPKFRRKTPLLGMKRKGSRKKTNMQYAYHFVAYVPVGDAVYELDGLKTSPLKLGQFTPSVPWTSIARPQIQARMLEHEESEHSFNLLSLCSNTSLETLRAKVCETLASVSLASGYIKQNAKDIDLTNEPVELHDFEKLADFKLTKDDIDISVQQLSTKSNDLEEATTPDDSYIHWLHLVENSTAAMASYRQEVLDAVQDQHRVSNRQKDYGFALHKWLSILADKGVLEGLVESSS</sequence>
<dbReference type="PRINTS" id="PR00707">
    <property type="entry name" value="UBCTHYDRLASE"/>
</dbReference>
<keyword evidence="11" id="KW-1185">Reference proteome</keyword>
<feature type="active site" description="Nucleophile" evidence="6">
    <location>
        <position position="141"/>
    </location>
</feature>
<feature type="domain" description="UCH catalytic" evidence="9">
    <location>
        <begin position="62"/>
        <end position="306"/>
    </location>
</feature>
<comment type="catalytic activity">
    <reaction evidence="1 6 7">
        <text>Thiol-dependent hydrolysis of ester, thioester, amide, peptide and isopeptide bonds formed by the C-terminal Gly of ubiquitin (a 76-residue protein attached to proteins as an intracellular targeting signal).</text>
        <dbReference type="EC" id="3.4.19.12"/>
    </reaction>
</comment>
<keyword evidence="5 6" id="KW-0788">Thiol protease</keyword>
<dbReference type="AlphaFoldDB" id="A0A0A1TM32"/>
<dbReference type="InterPro" id="IPR001578">
    <property type="entry name" value="Peptidase_C12_UCH"/>
</dbReference>
<name>A0A0A1TM32_9HYPO</name>
<evidence type="ECO:0000256" key="8">
    <source>
        <dbReference type="SAM" id="MobiDB-lite"/>
    </source>
</evidence>
<protein>
    <recommendedName>
        <fullName evidence="7">Ubiquitin carboxyl-terminal hydrolase</fullName>
        <ecNumber evidence="7">3.4.19.12</ecNumber>
    </recommendedName>
</protein>
<dbReference type="OrthoDB" id="1924260at2759"/>
<dbReference type="InterPro" id="IPR036959">
    <property type="entry name" value="Peptidase_C12_UCH_sf"/>
</dbReference>
<proteinExistence type="inferred from homology"/>
<feature type="site" description="Transition state stabilizer" evidence="6">
    <location>
        <position position="135"/>
    </location>
</feature>
<dbReference type="PROSITE" id="PS52048">
    <property type="entry name" value="UCH_DOMAIN"/>
    <property type="match status" value="1"/>
</dbReference>
<dbReference type="PANTHER" id="PTHR10589">
    <property type="entry name" value="UBIQUITIN CARBOXYL-TERMINAL HYDROLASE"/>
    <property type="match status" value="1"/>
</dbReference>
<dbReference type="STRING" id="1531966.A0A0A1TM32"/>
<dbReference type="GO" id="GO:0004843">
    <property type="term" value="F:cysteine-type deubiquitinase activity"/>
    <property type="evidence" value="ECO:0007669"/>
    <property type="project" value="UniProtKB-UniRule"/>
</dbReference>
<dbReference type="EC" id="3.4.19.12" evidence="7"/>
<feature type="region of interest" description="Disordered" evidence="8">
    <location>
        <begin position="1"/>
        <end position="37"/>
    </location>
</feature>
<dbReference type="GO" id="GO:0005737">
    <property type="term" value="C:cytoplasm"/>
    <property type="evidence" value="ECO:0007669"/>
    <property type="project" value="TreeGrafter"/>
</dbReference>
<evidence type="ECO:0000313" key="11">
    <source>
        <dbReference type="Proteomes" id="UP000039046"/>
    </source>
</evidence>
<dbReference type="GO" id="GO:0006511">
    <property type="term" value="P:ubiquitin-dependent protein catabolic process"/>
    <property type="evidence" value="ECO:0007669"/>
    <property type="project" value="UniProtKB-UniRule"/>
</dbReference>
<dbReference type="FunFam" id="3.40.532.10:FF:000010">
    <property type="entry name" value="Ubiquitin carboxyl-terminal hydrolase"/>
    <property type="match status" value="1"/>
</dbReference>
<evidence type="ECO:0000313" key="10">
    <source>
        <dbReference type="EMBL" id="CEJ92008.1"/>
    </source>
</evidence>
<evidence type="ECO:0000256" key="7">
    <source>
        <dbReference type="RuleBase" id="RU361215"/>
    </source>
</evidence>
<evidence type="ECO:0000256" key="1">
    <source>
        <dbReference type="ARBA" id="ARBA00000707"/>
    </source>
</evidence>
<dbReference type="HOGENOM" id="CLU_018316_3_1_1"/>
<evidence type="ECO:0000256" key="3">
    <source>
        <dbReference type="ARBA" id="ARBA00022786"/>
    </source>
</evidence>
<evidence type="ECO:0000259" key="9">
    <source>
        <dbReference type="PROSITE" id="PS52048"/>
    </source>
</evidence>
<evidence type="ECO:0000256" key="4">
    <source>
        <dbReference type="ARBA" id="ARBA00022801"/>
    </source>
</evidence>
<feature type="active site" description="Proton donor" evidence="6">
    <location>
        <position position="244"/>
    </location>
</feature>
<evidence type="ECO:0000256" key="6">
    <source>
        <dbReference type="PROSITE-ProRule" id="PRU01393"/>
    </source>
</evidence>
<comment type="similarity">
    <text evidence="6 7">Belongs to the peptidase C12 family.</text>
</comment>
<feature type="site" description="Important for enzyme activity" evidence="6">
    <location>
        <position position="259"/>
    </location>
</feature>
<keyword evidence="3 6" id="KW-0833">Ubl conjugation pathway</keyword>
<gene>
    <name evidence="10" type="ORF">VHEMI07689</name>
</gene>
<dbReference type="EMBL" id="CDHN01000004">
    <property type="protein sequence ID" value="CEJ92008.1"/>
    <property type="molecule type" value="Genomic_DNA"/>
</dbReference>
<dbReference type="PROSITE" id="PS52049">
    <property type="entry name" value="ULD"/>
    <property type="match status" value="1"/>
</dbReference>
<dbReference type="SUPFAM" id="SSF54001">
    <property type="entry name" value="Cysteine proteinases"/>
    <property type="match status" value="1"/>
</dbReference>
<evidence type="ECO:0000256" key="5">
    <source>
        <dbReference type="ARBA" id="ARBA00022807"/>
    </source>
</evidence>
<dbReference type="InterPro" id="IPR038765">
    <property type="entry name" value="Papain-like_cys_pep_sf"/>
</dbReference>
<keyword evidence="4 6" id="KW-0378">Hydrolase</keyword>
<reference evidence="10 11" key="1">
    <citation type="journal article" date="2015" name="Genome Announc.">
        <title>Draft Genome Sequence and Gene Annotation of the Entomopathogenic Fungus Verticillium hemipterigenum.</title>
        <authorList>
            <person name="Horn F."/>
            <person name="Habel A."/>
            <person name="Scharf D.H."/>
            <person name="Dworschak J."/>
            <person name="Brakhage A.A."/>
            <person name="Guthke R."/>
            <person name="Hertweck C."/>
            <person name="Linde J."/>
        </authorList>
    </citation>
    <scope>NUCLEOTIDE SEQUENCE [LARGE SCALE GENOMIC DNA]</scope>
</reference>
<keyword evidence="2 6" id="KW-0645">Protease</keyword>
<evidence type="ECO:0000256" key="2">
    <source>
        <dbReference type="ARBA" id="ARBA00022670"/>
    </source>
</evidence>
<organism evidence="10 11">
    <name type="scientific">[Torrubiella] hemipterigena</name>
    <dbReference type="NCBI Taxonomy" id="1531966"/>
    <lineage>
        <taxon>Eukaryota</taxon>
        <taxon>Fungi</taxon>
        <taxon>Dikarya</taxon>
        <taxon>Ascomycota</taxon>
        <taxon>Pezizomycotina</taxon>
        <taxon>Sordariomycetes</taxon>
        <taxon>Hypocreomycetidae</taxon>
        <taxon>Hypocreales</taxon>
        <taxon>Clavicipitaceae</taxon>
        <taxon>Clavicipitaceae incertae sedis</taxon>
        <taxon>'Torrubiella' clade</taxon>
    </lineage>
</organism>